<dbReference type="OrthoDB" id="9808814at2"/>
<dbReference type="SUPFAM" id="SSF51735">
    <property type="entry name" value="NAD(P)-binding Rossmann-fold domains"/>
    <property type="match status" value="1"/>
</dbReference>
<dbReference type="GO" id="GO:0016020">
    <property type="term" value="C:membrane"/>
    <property type="evidence" value="ECO:0007669"/>
    <property type="project" value="TreeGrafter"/>
</dbReference>
<dbReference type="InterPro" id="IPR002347">
    <property type="entry name" value="SDR_fam"/>
</dbReference>
<keyword evidence="2" id="KW-0560">Oxidoreductase</keyword>
<feature type="domain" description="Ketoreductase" evidence="4">
    <location>
        <begin position="2"/>
        <end position="183"/>
    </location>
</feature>
<dbReference type="RefSeq" id="WP_089835694.1">
    <property type="nucleotide sequence ID" value="NZ_FNBN01000007.1"/>
</dbReference>
<dbReference type="PRINTS" id="PR00080">
    <property type="entry name" value="SDRFAMILY"/>
</dbReference>
<dbReference type="SMART" id="SM00822">
    <property type="entry name" value="PKS_KR"/>
    <property type="match status" value="1"/>
</dbReference>
<accession>A0A1G7XXL7</accession>
<gene>
    <name evidence="5" type="ORF">SAMN04488121_107125</name>
</gene>
<evidence type="ECO:0000256" key="1">
    <source>
        <dbReference type="ARBA" id="ARBA00006484"/>
    </source>
</evidence>
<evidence type="ECO:0000313" key="6">
    <source>
        <dbReference type="Proteomes" id="UP000199045"/>
    </source>
</evidence>
<protein>
    <recommendedName>
        <fullName evidence="4">Ketoreductase domain-containing protein</fullName>
    </recommendedName>
</protein>
<evidence type="ECO:0000313" key="5">
    <source>
        <dbReference type="EMBL" id="SDG88898.1"/>
    </source>
</evidence>
<dbReference type="Pfam" id="PF00106">
    <property type="entry name" value="adh_short"/>
    <property type="match status" value="1"/>
</dbReference>
<evidence type="ECO:0000256" key="3">
    <source>
        <dbReference type="RuleBase" id="RU000363"/>
    </source>
</evidence>
<dbReference type="PIRSF" id="PIRSF000126">
    <property type="entry name" value="11-beta-HSD1"/>
    <property type="match status" value="1"/>
</dbReference>
<name>A0A1G7XXL7_CHIFI</name>
<dbReference type="PANTHER" id="PTHR44196:SF2">
    <property type="entry name" value="SHORT-CHAIN DEHYDROGENASE-RELATED"/>
    <property type="match status" value="1"/>
</dbReference>
<reference evidence="5 6" key="1">
    <citation type="submission" date="2016-10" db="EMBL/GenBank/DDBJ databases">
        <authorList>
            <person name="de Groot N.N."/>
        </authorList>
    </citation>
    <scope>NUCLEOTIDE SEQUENCE [LARGE SCALE GENOMIC DNA]</scope>
    <source>
        <strain evidence="5 6">DSM 527</strain>
    </source>
</reference>
<proteinExistence type="inferred from homology"/>
<dbReference type="AlphaFoldDB" id="A0A1G7XXL7"/>
<dbReference type="PRINTS" id="PR00081">
    <property type="entry name" value="GDHRDH"/>
</dbReference>
<dbReference type="GO" id="GO:0016491">
    <property type="term" value="F:oxidoreductase activity"/>
    <property type="evidence" value="ECO:0007669"/>
    <property type="project" value="UniProtKB-KW"/>
</dbReference>
<dbReference type="PANTHER" id="PTHR44196">
    <property type="entry name" value="DEHYDROGENASE/REDUCTASE SDR FAMILY MEMBER 7B"/>
    <property type="match status" value="1"/>
</dbReference>
<evidence type="ECO:0000256" key="2">
    <source>
        <dbReference type="ARBA" id="ARBA00023002"/>
    </source>
</evidence>
<dbReference type="Gene3D" id="3.40.50.720">
    <property type="entry name" value="NAD(P)-binding Rossmann-like Domain"/>
    <property type="match status" value="1"/>
</dbReference>
<evidence type="ECO:0000259" key="4">
    <source>
        <dbReference type="SMART" id="SM00822"/>
    </source>
</evidence>
<dbReference type="STRING" id="104663.SAMN04488121_107125"/>
<dbReference type="InterPro" id="IPR036291">
    <property type="entry name" value="NAD(P)-bd_dom_sf"/>
</dbReference>
<dbReference type="EMBL" id="FNBN01000007">
    <property type="protein sequence ID" value="SDG88898.1"/>
    <property type="molecule type" value="Genomic_DNA"/>
</dbReference>
<dbReference type="PROSITE" id="PS00061">
    <property type="entry name" value="ADH_SHORT"/>
    <property type="match status" value="1"/>
</dbReference>
<comment type="similarity">
    <text evidence="1 3">Belongs to the short-chain dehydrogenases/reductases (SDR) family.</text>
</comment>
<dbReference type="InterPro" id="IPR020904">
    <property type="entry name" value="Sc_DH/Rdtase_CS"/>
</dbReference>
<organism evidence="5 6">
    <name type="scientific">Chitinophaga filiformis</name>
    <name type="common">Myxococcus filiformis</name>
    <name type="synonym">Flexibacter filiformis</name>
    <dbReference type="NCBI Taxonomy" id="104663"/>
    <lineage>
        <taxon>Bacteria</taxon>
        <taxon>Pseudomonadati</taxon>
        <taxon>Bacteroidota</taxon>
        <taxon>Chitinophagia</taxon>
        <taxon>Chitinophagales</taxon>
        <taxon>Chitinophagaceae</taxon>
        <taxon>Chitinophaga</taxon>
    </lineage>
</organism>
<dbReference type="Proteomes" id="UP000199045">
    <property type="component" value="Unassembled WGS sequence"/>
</dbReference>
<sequence length="259" mass="28279">MTYALITGASKGIGLSMAHALASRKYNLLLVARSKEELAKVAGELSSRWQVKAEYLALDLSLPDAAAKVYDWCKAGNYAVSVLINNAGYAVWGNFASRRLEEHQQMVRVNADTPVALCHYMLPILQQQPQSYILNVSSTAAYQAVPTMSLYAASKSFLLLFSRALRHELKSSNVSVTCLCPGPVKTNFINRAGMQAIQATADKYGMMPDAVAAIAIKGMFRKKSEIIPGALNIVSAFLTRLVPKSLVEKIAADLYKTER</sequence>
<dbReference type="InterPro" id="IPR057326">
    <property type="entry name" value="KR_dom"/>
</dbReference>